<dbReference type="PANTHER" id="PTHR43000">
    <property type="entry name" value="DTDP-D-GLUCOSE 4,6-DEHYDRATASE-RELATED"/>
    <property type="match status" value="1"/>
</dbReference>
<protein>
    <submittedName>
        <fullName evidence="3">SDR family NAD(P)-dependent oxidoreductase</fullName>
    </submittedName>
</protein>
<evidence type="ECO:0000256" key="1">
    <source>
        <dbReference type="ARBA" id="ARBA00007637"/>
    </source>
</evidence>
<dbReference type="InterPro" id="IPR036291">
    <property type="entry name" value="NAD(P)-bd_dom_sf"/>
</dbReference>
<name>A0A6C0UFK6_9EURY</name>
<gene>
    <name evidence="3" type="ORF">G3I44_07975</name>
</gene>
<dbReference type="Proteomes" id="UP000465846">
    <property type="component" value="Chromosome"/>
</dbReference>
<reference evidence="3 4" key="1">
    <citation type="submission" date="2020-02" db="EMBL/GenBank/DDBJ databases">
        <title>Whole genome sequence of Halogeometricum borinquense strain wsp4.</title>
        <authorList>
            <person name="Verma D.K."/>
            <person name="Gopal K."/>
            <person name="Prasad E.S."/>
        </authorList>
    </citation>
    <scope>NUCLEOTIDE SEQUENCE [LARGE SCALE GENOMIC DNA]</scope>
    <source>
        <strain evidence="4">wsp4</strain>
    </source>
</reference>
<proteinExistence type="inferred from homology"/>
<dbReference type="SUPFAM" id="SSF51735">
    <property type="entry name" value="NAD(P)-binding Rossmann-fold domains"/>
    <property type="match status" value="1"/>
</dbReference>
<evidence type="ECO:0000259" key="2">
    <source>
        <dbReference type="Pfam" id="PF01370"/>
    </source>
</evidence>
<organism evidence="3 4">
    <name type="scientific">Halogeometricum borinquense</name>
    <dbReference type="NCBI Taxonomy" id="60847"/>
    <lineage>
        <taxon>Archaea</taxon>
        <taxon>Methanobacteriati</taxon>
        <taxon>Methanobacteriota</taxon>
        <taxon>Stenosarchaea group</taxon>
        <taxon>Halobacteria</taxon>
        <taxon>Halobacteriales</taxon>
        <taxon>Haloferacaceae</taxon>
        <taxon>Halogeometricum</taxon>
    </lineage>
</organism>
<dbReference type="GeneID" id="44079330"/>
<sequence length="374" mass="41585">MTNVLVTGGAGFIGSHIVDELVSEGYDVTVVDNLTEQVHDGEPEYLSDEAEYVWGDVRDRELMTELLEDADVLNHQASAVGVGQSMYEIEKYVEVNTLATARILDIIANENIDLEKVVVASSMSIYGEGAYRCPDENELHYPPLRGEGQMKEGQWEHLCPECGTELEPIATPESKPRESTSVYAISKKDQEELTLSVCRAYGIPAVALRYFNIYGSRQSLDNPYTGVCAIFSSRIKNDNPPLIFEDGDQTRDFIHVSDVARANKLAMESDASNVAVNIGSGNPKTIRGIAQTLIELYGKEDELEPEIADDFRQGDIRHCFADTELAAEELGFETEVSFEDGMRELVKWGRKQDAEDRFKEAHAELEEKGLVGED</sequence>
<dbReference type="EMBL" id="CP048739">
    <property type="protein sequence ID" value="QIB74236.1"/>
    <property type="molecule type" value="Genomic_DNA"/>
</dbReference>
<accession>A0A6C0UFK6</accession>
<evidence type="ECO:0000313" key="4">
    <source>
        <dbReference type="Proteomes" id="UP000465846"/>
    </source>
</evidence>
<comment type="similarity">
    <text evidence="1">Belongs to the NAD(P)-dependent epimerase/dehydratase family.</text>
</comment>
<dbReference type="AlphaFoldDB" id="A0A6C0UFK6"/>
<feature type="domain" description="NAD-dependent epimerase/dehydratase" evidence="2">
    <location>
        <begin position="173"/>
        <end position="279"/>
    </location>
</feature>
<feature type="domain" description="NAD-dependent epimerase/dehydratase" evidence="2">
    <location>
        <begin position="4"/>
        <end position="144"/>
    </location>
</feature>
<dbReference type="InterPro" id="IPR001509">
    <property type="entry name" value="Epimerase_deHydtase"/>
</dbReference>
<dbReference type="Gene3D" id="3.40.50.720">
    <property type="entry name" value="NAD(P)-binding Rossmann-like Domain"/>
    <property type="match status" value="1"/>
</dbReference>
<dbReference type="RefSeq" id="WP_163486175.1">
    <property type="nucleotide sequence ID" value="NZ_CP048739.1"/>
</dbReference>
<dbReference type="Pfam" id="PF01370">
    <property type="entry name" value="Epimerase"/>
    <property type="match status" value="2"/>
</dbReference>
<evidence type="ECO:0000313" key="3">
    <source>
        <dbReference type="EMBL" id="QIB74236.1"/>
    </source>
</evidence>